<dbReference type="EMBL" id="CACRUK010000022">
    <property type="protein sequence ID" value="VYU17800.1"/>
    <property type="molecule type" value="Genomic_DNA"/>
</dbReference>
<dbReference type="Pfam" id="PF16440">
    <property type="entry name" value="DUF5037"/>
    <property type="match status" value="1"/>
</dbReference>
<protein>
    <recommendedName>
        <fullName evidence="2">DUF5037 domain-containing protein</fullName>
    </recommendedName>
</protein>
<reference evidence="1" key="1">
    <citation type="submission" date="2019-11" db="EMBL/GenBank/DDBJ databases">
        <authorList>
            <person name="Feng L."/>
        </authorList>
    </citation>
    <scope>NUCLEOTIDE SEQUENCE</scope>
    <source>
        <strain evidence="1">RgnavusLFYP19</strain>
    </source>
</reference>
<dbReference type="InterPro" id="IPR032218">
    <property type="entry name" value="DUF5037"/>
</dbReference>
<dbReference type="AlphaFoldDB" id="A0A6N3CM59"/>
<dbReference type="Gene3D" id="3.10.450.570">
    <property type="entry name" value="Domain of unknown function (DUF5037), N-terminal subdomain"/>
    <property type="match status" value="1"/>
</dbReference>
<accession>A0A6N3CM59</accession>
<proteinExistence type="predicted"/>
<evidence type="ECO:0000313" key="1">
    <source>
        <dbReference type="EMBL" id="VYU17800.1"/>
    </source>
</evidence>
<organism evidence="1">
    <name type="scientific">Mediterraneibacter gnavus</name>
    <name type="common">Ruminococcus gnavus</name>
    <dbReference type="NCBI Taxonomy" id="33038"/>
    <lineage>
        <taxon>Bacteria</taxon>
        <taxon>Bacillati</taxon>
        <taxon>Bacillota</taxon>
        <taxon>Clostridia</taxon>
        <taxon>Lachnospirales</taxon>
        <taxon>Lachnospiraceae</taxon>
        <taxon>Mediterraneibacter</taxon>
    </lineage>
</organism>
<dbReference type="Gene3D" id="3.10.310.80">
    <property type="entry name" value="Domain of unknown function (DUF5037), C-terminal subdomain"/>
    <property type="match status" value="1"/>
</dbReference>
<dbReference type="RefSeq" id="WP_156729365.1">
    <property type="nucleotide sequence ID" value="NZ_CACRUK010000022.1"/>
</dbReference>
<evidence type="ECO:0008006" key="2">
    <source>
        <dbReference type="Google" id="ProtNLM"/>
    </source>
</evidence>
<gene>
    <name evidence="1" type="ORF">RGLFYP19_01638</name>
</gene>
<sequence length="275" mass="31971">MQYKKIVLSIIASVLCLGILSGCGHKNEISIKIETYLQEEYGEEFEVLSWNQPKLLPSDNGAIYATCISKNDPKHPFEGSYFNSEEPNSEIEIIYDGYGQRLLTKQMENITEEAVSQIAENYYIQGRIWSQEEEWERWQSMPVKEVSNWNKFVNLRNLADDPDKRTLGAVRVYIDTSTMTGKTDEEEYQMYEEVFRDKLGGEALLYVYYLDHKRFEKAEAILERTAPRNGGSDLDEIREGQPYFGTIMRYGSDKFDDSLEIFKAAKQGQEQEKYQ</sequence>
<dbReference type="PROSITE" id="PS51257">
    <property type="entry name" value="PROKAR_LIPOPROTEIN"/>
    <property type="match status" value="1"/>
</dbReference>
<name>A0A6N3CM59_MEDGN</name>